<dbReference type="EMBL" id="JAAXKY010000284">
    <property type="protein sequence ID" value="NMH82672.1"/>
    <property type="molecule type" value="Genomic_DNA"/>
</dbReference>
<proteinExistence type="predicted"/>
<protein>
    <recommendedName>
        <fullName evidence="4">P/Homo B domain-containing protein</fullName>
    </recommendedName>
</protein>
<dbReference type="RefSeq" id="WP_169400654.1">
    <property type="nucleotide sequence ID" value="NZ_BAAAJH010000021.1"/>
</dbReference>
<accession>A0ABX1RRR2</accession>
<name>A0ABX1RRR2_9PSEU</name>
<sequence length="177" mass="17923">MWRGGRVGAAAGVAVSALLVSTIPAAAAPAATCAVASLRSSPGWTSSSSVTFSGLGQVRDVNVFVDLSMRGGGGIVLDDLELSLRSPQGLRTNLAVDDGGDTELLSGTVFDDEAAADLETGTAPYRGPHRPSGLPLSRFDGFQADGTWTLLLGGDAHSAHVNSWGLDIANGSNCTAP</sequence>
<dbReference type="Gene3D" id="2.60.120.260">
    <property type="entry name" value="Galactose-binding domain-like"/>
    <property type="match status" value="1"/>
</dbReference>
<feature type="domain" description="P/Homo B" evidence="4">
    <location>
        <begin position="27"/>
        <end position="175"/>
    </location>
</feature>
<dbReference type="InterPro" id="IPR002884">
    <property type="entry name" value="P_dom"/>
</dbReference>
<keyword evidence="2" id="KW-0378">Hydrolase</keyword>
<evidence type="ECO:0000256" key="2">
    <source>
        <dbReference type="ARBA" id="ARBA00022801"/>
    </source>
</evidence>
<evidence type="ECO:0000256" key="3">
    <source>
        <dbReference type="SAM" id="SignalP"/>
    </source>
</evidence>
<dbReference type="PROSITE" id="PS51829">
    <property type="entry name" value="P_HOMO_B"/>
    <property type="match status" value="1"/>
</dbReference>
<gene>
    <name evidence="5" type="ORF">HF577_37010</name>
</gene>
<feature type="signal peptide" evidence="3">
    <location>
        <begin position="1"/>
        <end position="27"/>
    </location>
</feature>
<dbReference type="InterPro" id="IPR008979">
    <property type="entry name" value="Galactose-bd-like_sf"/>
</dbReference>
<keyword evidence="6" id="KW-1185">Reference proteome</keyword>
<keyword evidence="1" id="KW-0645">Protease</keyword>
<evidence type="ECO:0000313" key="5">
    <source>
        <dbReference type="EMBL" id="NMH82672.1"/>
    </source>
</evidence>
<reference evidence="5 6" key="1">
    <citation type="submission" date="2020-04" db="EMBL/GenBank/DDBJ databases">
        <authorList>
            <person name="Klaysubun C."/>
            <person name="Duangmal K."/>
            <person name="Lipun K."/>
        </authorList>
    </citation>
    <scope>NUCLEOTIDE SEQUENCE [LARGE SCALE GENOMIC DNA]</scope>
    <source>
        <strain evidence="5 6">JCM 11839</strain>
    </source>
</reference>
<dbReference type="Proteomes" id="UP001296706">
    <property type="component" value="Unassembled WGS sequence"/>
</dbReference>
<evidence type="ECO:0000256" key="1">
    <source>
        <dbReference type="ARBA" id="ARBA00022670"/>
    </source>
</evidence>
<organism evidence="5 6">
    <name type="scientific">Pseudonocardia xinjiangensis</name>
    <dbReference type="NCBI Taxonomy" id="75289"/>
    <lineage>
        <taxon>Bacteria</taxon>
        <taxon>Bacillati</taxon>
        <taxon>Actinomycetota</taxon>
        <taxon>Actinomycetes</taxon>
        <taxon>Pseudonocardiales</taxon>
        <taxon>Pseudonocardiaceae</taxon>
        <taxon>Pseudonocardia</taxon>
    </lineage>
</organism>
<dbReference type="SUPFAM" id="SSF49785">
    <property type="entry name" value="Galactose-binding domain-like"/>
    <property type="match status" value="1"/>
</dbReference>
<keyword evidence="3" id="KW-0732">Signal</keyword>
<feature type="chain" id="PRO_5046639562" description="P/Homo B domain-containing protein" evidence="3">
    <location>
        <begin position="28"/>
        <end position="177"/>
    </location>
</feature>
<evidence type="ECO:0000259" key="4">
    <source>
        <dbReference type="PROSITE" id="PS51829"/>
    </source>
</evidence>
<comment type="caution">
    <text evidence="5">The sequence shown here is derived from an EMBL/GenBank/DDBJ whole genome shotgun (WGS) entry which is preliminary data.</text>
</comment>
<evidence type="ECO:0000313" key="6">
    <source>
        <dbReference type="Proteomes" id="UP001296706"/>
    </source>
</evidence>